<sequence length="66" mass="7504">MAECAMAEMMKHPGVMNKVQDELEKVEKNPIWQYKKLLMFCNDKGVTVTAYFTMGAKGYGWVPTAL</sequence>
<gene>
    <name evidence="1" type="ORF">GIB67_042349</name>
</gene>
<keyword evidence="2" id="KW-1185">Reference proteome</keyword>
<reference evidence="1 2" key="1">
    <citation type="journal article" date="2020" name="IScience">
        <title>Genome Sequencing of the Endangered Kingdonia uniflora (Circaeasteraceae, Ranunculales) Reveals Potential Mechanisms of Evolutionary Specialization.</title>
        <authorList>
            <person name="Sun Y."/>
            <person name="Deng T."/>
            <person name="Zhang A."/>
            <person name="Moore M.J."/>
            <person name="Landis J.B."/>
            <person name="Lin N."/>
            <person name="Zhang H."/>
            <person name="Zhang X."/>
            <person name="Huang J."/>
            <person name="Zhang X."/>
            <person name="Sun H."/>
            <person name="Wang H."/>
        </authorList>
    </citation>
    <scope>NUCLEOTIDE SEQUENCE [LARGE SCALE GENOMIC DNA]</scope>
    <source>
        <strain evidence="1">TB1705</strain>
        <tissue evidence="1">Leaf</tissue>
    </source>
</reference>
<dbReference type="AlphaFoldDB" id="A0A7J7M5G4"/>
<organism evidence="1 2">
    <name type="scientific">Kingdonia uniflora</name>
    <dbReference type="NCBI Taxonomy" id="39325"/>
    <lineage>
        <taxon>Eukaryota</taxon>
        <taxon>Viridiplantae</taxon>
        <taxon>Streptophyta</taxon>
        <taxon>Embryophyta</taxon>
        <taxon>Tracheophyta</taxon>
        <taxon>Spermatophyta</taxon>
        <taxon>Magnoliopsida</taxon>
        <taxon>Ranunculales</taxon>
        <taxon>Circaeasteraceae</taxon>
        <taxon>Kingdonia</taxon>
    </lineage>
</organism>
<comment type="caution">
    <text evidence="1">The sequence shown here is derived from an EMBL/GenBank/DDBJ whole genome shotgun (WGS) entry which is preliminary data.</text>
</comment>
<evidence type="ECO:0000313" key="2">
    <source>
        <dbReference type="Proteomes" id="UP000541444"/>
    </source>
</evidence>
<dbReference type="OrthoDB" id="416253at2759"/>
<dbReference type="EMBL" id="JACGCM010001758">
    <property type="protein sequence ID" value="KAF6150117.1"/>
    <property type="molecule type" value="Genomic_DNA"/>
</dbReference>
<evidence type="ECO:0000313" key="1">
    <source>
        <dbReference type="EMBL" id="KAF6150117.1"/>
    </source>
</evidence>
<protein>
    <submittedName>
        <fullName evidence="1">Uncharacterized protein</fullName>
    </submittedName>
</protein>
<accession>A0A7J7M5G4</accession>
<name>A0A7J7M5G4_9MAGN</name>
<proteinExistence type="predicted"/>
<dbReference type="Proteomes" id="UP000541444">
    <property type="component" value="Unassembled WGS sequence"/>
</dbReference>